<evidence type="ECO:0000313" key="3">
    <source>
        <dbReference type="EMBL" id="GMH97670.1"/>
    </source>
</evidence>
<keyword evidence="2" id="KW-0812">Transmembrane</keyword>
<reference evidence="4" key="1">
    <citation type="journal article" date="2023" name="Commun. Biol.">
        <title>Genome analysis of Parmales, the sister group of diatoms, reveals the evolutionary specialization of diatoms from phago-mixotrophs to photoautotrophs.</title>
        <authorList>
            <person name="Ban H."/>
            <person name="Sato S."/>
            <person name="Yoshikawa S."/>
            <person name="Yamada K."/>
            <person name="Nakamura Y."/>
            <person name="Ichinomiya M."/>
            <person name="Sato N."/>
            <person name="Blanc-Mathieu R."/>
            <person name="Endo H."/>
            <person name="Kuwata A."/>
            <person name="Ogata H."/>
        </authorList>
    </citation>
    <scope>NUCLEOTIDE SEQUENCE [LARGE SCALE GENOMIC DNA]</scope>
    <source>
        <strain evidence="4">NIES 3699</strain>
    </source>
</reference>
<gene>
    <name evidence="3" type="ORF">TrVE_jg4295</name>
</gene>
<keyword evidence="2" id="KW-0472">Membrane</keyword>
<dbReference type="EMBL" id="BRXX01000205">
    <property type="protein sequence ID" value="GMH97670.1"/>
    <property type="molecule type" value="Genomic_DNA"/>
</dbReference>
<organism evidence="3 4">
    <name type="scientific">Triparma verrucosa</name>
    <dbReference type="NCBI Taxonomy" id="1606542"/>
    <lineage>
        <taxon>Eukaryota</taxon>
        <taxon>Sar</taxon>
        <taxon>Stramenopiles</taxon>
        <taxon>Ochrophyta</taxon>
        <taxon>Bolidophyceae</taxon>
        <taxon>Parmales</taxon>
        <taxon>Triparmaceae</taxon>
        <taxon>Triparma</taxon>
    </lineage>
</organism>
<feature type="compositionally biased region" description="Basic and acidic residues" evidence="1">
    <location>
        <begin position="15"/>
        <end position="24"/>
    </location>
</feature>
<protein>
    <submittedName>
        <fullName evidence="3">Uncharacterized protein</fullName>
    </submittedName>
</protein>
<proteinExistence type="predicted"/>
<feature type="transmembrane region" description="Helical" evidence="2">
    <location>
        <begin position="122"/>
        <end position="141"/>
    </location>
</feature>
<accession>A0A9W7F0Q1</accession>
<feature type="region of interest" description="Disordered" evidence="1">
    <location>
        <begin position="1"/>
        <end position="32"/>
    </location>
</feature>
<sequence>MSASTSNPLTVEMSEIARDIEEGSTKGNSNDVKSFAESQAEAVAEKGFKAQGSSGIDAFKADRVSAMFQGAGSQLEMITIAVNYFQSFGLVLALDLEWPHEFKFLFGWIETFAFELKLPTDMTWAGIIVGLMVAPILIVQFNMRKYPRQVKGTEENMKIDKLTSLVEGSTGIGGLLYWFWWFWV</sequence>
<evidence type="ECO:0000313" key="4">
    <source>
        <dbReference type="Proteomes" id="UP001165160"/>
    </source>
</evidence>
<dbReference type="Proteomes" id="UP001165160">
    <property type="component" value="Unassembled WGS sequence"/>
</dbReference>
<evidence type="ECO:0000256" key="1">
    <source>
        <dbReference type="SAM" id="MobiDB-lite"/>
    </source>
</evidence>
<dbReference type="AlphaFoldDB" id="A0A9W7F0Q1"/>
<comment type="caution">
    <text evidence="3">The sequence shown here is derived from an EMBL/GenBank/DDBJ whole genome shotgun (WGS) entry which is preliminary data.</text>
</comment>
<name>A0A9W7F0Q1_9STRA</name>
<feature type="transmembrane region" description="Helical" evidence="2">
    <location>
        <begin position="162"/>
        <end position="183"/>
    </location>
</feature>
<keyword evidence="2" id="KW-1133">Transmembrane helix</keyword>
<keyword evidence="4" id="KW-1185">Reference proteome</keyword>
<evidence type="ECO:0000256" key="2">
    <source>
        <dbReference type="SAM" id="Phobius"/>
    </source>
</evidence>